<gene>
    <name evidence="3" type="ORF">SAMN06264855_10716</name>
</gene>
<dbReference type="Proteomes" id="UP000198397">
    <property type="component" value="Unassembled WGS sequence"/>
</dbReference>
<feature type="region of interest" description="Disordered" evidence="1">
    <location>
        <begin position="15"/>
        <end position="68"/>
    </location>
</feature>
<dbReference type="RefSeq" id="WP_089384563.1">
    <property type="nucleotide sequence ID" value="NZ_FZNQ01000007.1"/>
</dbReference>
<keyword evidence="4" id="KW-1185">Reference proteome</keyword>
<reference evidence="3 4" key="1">
    <citation type="submission" date="2017-06" db="EMBL/GenBank/DDBJ databases">
        <authorList>
            <person name="Kim H.J."/>
            <person name="Triplett B.A."/>
        </authorList>
    </citation>
    <scope>NUCLEOTIDE SEQUENCE [LARGE SCALE GENOMIC DNA]</scope>
    <source>
        <strain evidence="3 4">DSM 8800</strain>
    </source>
</reference>
<protein>
    <submittedName>
        <fullName evidence="3">Uncharacterized protein</fullName>
    </submittedName>
</protein>
<evidence type="ECO:0000256" key="1">
    <source>
        <dbReference type="SAM" id="MobiDB-lite"/>
    </source>
</evidence>
<proteinExistence type="predicted"/>
<keyword evidence="2" id="KW-1133">Transmembrane helix</keyword>
<organism evidence="3 4">
    <name type="scientific">Halorubrum vacuolatum</name>
    <name type="common">Natronobacterium vacuolatum</name>
    <dbReference type="NCBI Taxonomy" id="63740"/>
    <lineage>
        <taxon>Archaea</taxon>
        <taxon>Methanobacteriati</taxon>
        <taxon>Methanobacteriota</taxon>
        <taxon>Stenosarchaea group</taxon>
        <taxon>Halobacteria</taxon>
        <taxon>Halobacteriales</taxon>
        <taxon>Haloferacaceae</taxon>
        <taxon>Halorubrum</taxon>
    </lineage>
</organism>
<evidence type="ECO:0000313" key="4">
    <source>
        <dbReference type="Proteomes" id="UP000198397"/>
    </source>
</evidence>
<name>A0A238WC82_HALVU</name>
<accession>A0A238WC82</accession>
<evidence type="ECO:0000313" key="3">
    <source>
        <dbReference type="EMBL" id="SNR44186.1"/>
    </source>
</evidence>
<sequence length="102" mass="11107">MVHQVTIFETDFDGAQFGGAQYGSDSPERGEADAPELETADSPGVEPTRTDGGSAGEEIGDENPGKSRRTKFLQGMTVFVVMFVTMYTVLRWALSRDEARAE</sequence>
<dbReference type="EMBL" id="FZNQ01000007">
    <property type="protein sequence ID" value="SNR44186.1"/>
    <property type="molecule type" value="Genomic_DNA"/>
</dbReference>
<keyword evidence="2" id="KW-0812">Transmembrane</keyword>
<keyword evidence="2" id="KW-0472">Membrane</keyword>
<dbReference type="AlphaFoldDB" id="A0A238WC82"/>
<evidence type="ECO:0000256" key="2">
    <source>
        <dbReference type="SAM" id="Phobius"/>
    </source>
</evidence>
<feature type="transmembrane region" description="Helical" evidence="2">
    <location>
        <begin position="72"/>
        <end position="94"/>
    </location>
</feature>